<gene>
    <name evidence="1" type="ORF">RM698_33075</name>
</gene>
<sequence length="63" mass="6951">MRRFTRYVALGDSQTEGLWDGDDTVGLMGFADRLAVRLDGLYPGLGYANLAIRGHRIGDVLHT</sequence>
<evidence type="ECO:0000313" key="2">
    <source>
        <dbReference type="Proteomes" id="UP001183610"/>
    </source>
</evidence>
<reference evidence="2" key="1">
    <citation type="submission" date="2023-07" db="EMBL/GenBank/DDBJ databases">
        <title>30 novel species of actinomycetes from the DSMZ collection.</title>
        <authorList>
            <person name="Nouioui I."/>
        </authorList>
    </citation>
    <scope>NUCLEOTIDE SEQUENCE [LARGE SCALE GENOMIC DNA]</scope>
    <source>
        <strain evidence="2">DSM 41979</strain>
    </source>
</reference>
<comment type="caution">
    <text evidence="1">The sequence shown here is derived from an EMBL/GenBank/DDBJ whole genome shotgun (WGS) entry which is preliminary data.</text>
</comment>
<dbReference type="GO" id="GO:0016787">
    <property type="term" value="F:hydrolase activity"/>
    <property type="evidence" value="ECO:0007669"/>
    <property type="project" value="UniProtKB-KW"/>
</dbReference>
<dbReference type="EMBL" id="JAVRET010000247">
    <property type="protein sequence ID" value="MDT0413832.1"/>
    <property type="molecule type" value="Genomic_DNA"/>
</dbReference>
<protein>
    <submittedName>
        <fullName evidence="1">SGNH/GDSL hydrolase family protein</fullName>
    </submittedName>
</protein>
<feature type="non-terminal residue" evidence="1">
    <location>
        <position position="63"/>
    </location>
</feature>
<organism evidence="1 2">
    <name type="scientific">Streptomyces evansiae</name>
    <dbReference type="NCBI Taxonomy" id="3075535"/>
    <lineage>
        <taxon>Bacteria</taxon>
        <taxon>Bacillati</taxon>
        <taxon>Actinomycetota</taxon>
        <taxon>Actinomycetes</taxon>
        <taxon>Kitasatosporales</taxon>
        <taxon>Streptomycetaceae</taxon>
        <taxon>Streptomyces</taxon>
    </lineage>
</organism>
<dbReference type="SUPFAM" id="SSF52266">
    <property type="entry name" value="SGNH hydrolase"/>
    <property type="match status" value="1"/>
</dbReference>
<keyword evidence="2" id="KW-1185">Reference proteome</keyword>
<keyword evidence="1" id="KW-0378">Hydrolase</keyword>
<dbReference type="Proteomes" id="UP001183610">
    <property type="component" value="Unassembled WGS sequence"/>
</dbReference>
<proteinExistence type="predicted"/>
<accession>A0ABU2RAW3</accession>
<name>A0ABU2RAW3_9ACTN</name>
<evidence type="ECO:0000313" key="1">
    <source>
        <dbReference type="EMBL" id="MDT0413832.1"/>
    </source>
</evidence>